<accession>A0ACD3AXB5</accession>
<keyword evidence="2" id="KW-1185">Reference proteome</keyword>
<reference evidence="1 2" key="1">
    <citation type="journal article" date="2019" name="Nat. Ecol. Evol.">
        <title>Megaphylogeny resolves global patterns of mushroom evolution.</title>
        <authorList>
            <person name="Varga T."/>
            <person name="Krizsan K."/>
            <person name="Foldi C."/>
            <person name="Dima B."/>
            <person name="Sanchez-Garcia M."/>
            <person name="Sanchez-Ramirez S."/>
            <person name="Szollosi G.J."/>
            <person name="Szarkandi J.G."/>
            <person name="Papp V."/>
            <person name="Albert L."/>
            <person name="Andreopoulos W."/>
            <person name="Angelini C."/>
            <person name="Antonin V."/>
            <person name="Barry K.W."/>
            <person name="Bougher N.L."/>
            <person name="Buchanan P."/>
            <person name="Buyck B."/>
            <person name="Bense V."/>
            <person name="Catcheside P."/>
            <person name="Chovatia M."/>
            <person name="Cooper J."/>
            <person name="Damon W."/>
            <person name="Desjardin D."/>
            <person name="Finy P."/>
            <person name="Geml J."/>
            <person name="Haridas S."/>
            <person name="Hughes K."/>
            <person name="Justo A."/>
            <person name="Karasinski D."/>
            <person name="Kautmanova I."/>
            <person name="Kiss B."/>
            <person name="Kocsube S."/>
            <person name="Kotiranta H."/>
            <person name="LaButti K.M."/>
            <person name="Lechner B.E."/>
            <person name="Liimatainen K."/>
            <person name="Lipzen A."/>
            <person name="Lukacs Z."/>
            <person name="Mihaltcheva S."/>
            <person name="Morgado L.N."/>
            <person name="Niskanen T."/>
            <person name="Noordeloos M.E."/>
            <person name="Ohm R.A."/>
            <person name="Ortiz-Santana B."/>
            <person name="Ovrebo C."/>
            <person name="Racz N."/>
            <person name="Riley R."/>
            <person name="Savchenko A."/>
            <person name="Shiryaev A."/>
            <person name="Soop K."/>
            <person name="Spirin V."/>
            <person name="Szebenyi C."/>
            <person name="Tomsovsky M."/>
            <person name="Tulloss R.E."/>
            <person name="Uehling J."/>
            <person name="Grigoriev I.V."/>
            <person name="Vagvolgyi C."/>
            <person name="Papp T."/>
            <person name="Martin F.M."/>
            <person name="Miettinen O."/>
            <person name="Hibbett D.S."/>
            <person name="Nagy L.G."/>
        </authorList>
    </citation>
    <scope>NUCLEOTIDE SEQUENCE [LARGE SCALE GENOMIC DNA]</scope>
    <source>
        <strain evidence="1 2">NL-1719</strain>
    </source>
</reference>
<dbReference type="Proteomes" id="UP000308600">
    <property type="component" value="Unassembled WGS sequence"/>
</dbReference>
<name>A0ACD3AXB5_9AGAR</name>
<proteinExistence type="predicted"/>
<sequence length="482" mass="53184">MLRTTLLPRPRRRPTAQLHRQLFWFSTTHRTWNAGRPFPLPPTSVEQTKPSGGSELKDSKDSASAASSASPLKTFQIIDTESQPSEPGDVAASTSTATSSLLGDHQTNTHPEHHLHPPKSHPHSTTSSESRLHNPETPSPPSTSTANAADPPVDTQANDTSSIDKIDLSVAVVKDRFREWSERAAIAIRHRADDFTQSTRKTFSQLGTHLNKVTGYEEIEALKKQVVDQEARIKETRHAAKEAKTAHNQAAIQRSNSQREVNDLLQRKSHWNDSDVGRFTTLVRQDHLYEQEEAKAKAAVDQSETQVEREFSRLMRIILARYHEEQVWSDKIRSASTYGSLAALGLNLVVFILAIIVVEPWKRRRLAQTFEKKVDELAMDNATRLEAGLVDLGRQLEEQEALLAGVAAEVKLALSQLEKGVALSSLISISEALEDKRTPVVSDTSPTPTGGGSLSSSRSWELAALGAGAFITGVVSCLFIRR</sequence>
<protein>
    <submittedName>
        <fullName evidence="1">Uncharacterized protein</fullName>
    </submittedName>
</protein>
<evidence type="ECO:0000313" key="1">
    <source>
        <dbReference type="EMBL" id="TFK70368.1"/>
    </source>
</evidence>
<gene>
    <name evidence="1" type="ORF">BDN72DRAFT_766599</name>
</gene>
<dbReference type="EMBL" id="ML208314">
    <property type="protein sequence ID" value="TFK70368.1"/>
    <property type="molecule type" value="Genomic_DNA"/>
</dbReference>
<organism evidence="1 2">
    <name type="scientific">Pluteus cervinus</name>
    <dbReference type="NCBI Taxonomy" id="181527"/>
    <lineage>
        <taxon>Eukaryota</taxon>
        <taxon>Fungi</taxon>
        <taxon>Dikarya</taxon>
        <taxon>Basidiomycota</taxon>
        <taxon>Agaricomycotina</taxon>
        <taxon>Agaricomycetes</taxon>
        <taxon>Agaricomycetidae</taxon>
        <taxon>Agaricales</taxon>
        <taxon>Pluteineae</taxon>
        <taxon>Pluteaceae</taxon>
        <taxon>Pluteus</taxon>
    </lineage>
</organism>
<evidence type="ECO:0000313" key="2">
    <source>
        <dbReference type="Proteomes" id="UP000308600"/>
    </source>
</evidence>